<dbReference type="Proteomes" id="UP000297245">
    <property type="component" value="Unassembled WGS sequence"/>
</dbReference>
<proteinExistence type="predicted"/>
<sequence length="161" mass="18354">MSRSIDFKSKPRKKWFTAANVNPIIPSTPSQATYQHYHPYPTPKRVYPDCIFDIEPLGALSVPQFIQTSEQNTRSSDTPQITNIWSSFQSNYLFACPALKAWAAQTFEHWAHWEINGLTKNDNNPNHSPAVLDVKHVLWDDILKFSPKLTADSPNCSNSHI</sequence>
<accession>A0A4S8LXI8</accession>
<reference evidence="1 2" key="1">
    <citation type="journal article" date="2019" name="Nat. Ecol. Evol.">
        <title>Megaphylogeny resolves global patterns of mushroom evolution.</title>
        <authorList>
            <person name="Varga T."/>
            <person name="Krizsan K."/>
            <person name="Foldi C."/>
            <person name="Dima B."/>
            <person name="Sanchez-Garcia M."/>
            <person name="Sanchez-Ramirez S."/>
            <person name="Szollosi G.J."/>
            <person name="Szarkandi J.G."/>
            <person name="Papp V."/>
            <person name="Albert L."/>
            <person name="Andreopoulos W."/>
            <person name="Angelini C."/>
            <person name="Antonin V."/>
            <person name="Barry K.W."/>
            <person name="Bougher N.L."/>
            <person name="Buchanan P."/>
            <person name="Buyck B."/>
            <person name="Bense V."/>
            <person name="Catcheside P."/>
            <person name="Chovatia M."/>
            <person name="Cooper J."/>
            <person name="Damon W."/>
            <person name="Desjardin D."/>
            <person name="Finy P."/>
            <person name="Geml J."/>
            <person name="Haridas S."/>
            <person name="Hughes K."/>
            <person name="Justo A."/>
            <person name="Karasinski D."/>
            <person name="Kautmanova I."/>
            <person name="Kiss B."/>
            <person name="Kocsube S."/>
            <person name="Kotiranta H."/>
            <person name="LaButti K.M."/>
            <person name="Lechner B.E."/>
            <person name="Liimatainen K."/>
            <person name="Lipzen A."/>
            <person name="Lukacs Z."/>
            <person name="Mihaltcheva S."/>
            <person name="Morgado L.N."/>
            <person name="Niskanen T."/>
            <person name="Noordeloos M.E."/>
            <person name="Ohm R.A."/>
            <person name="Ortiz-Santana B."/>
            <person name="Ovrebo C."/>
            <person name="Racz N."/>
            <person name="Riley R."/>
            <person name="Savchenko A."/>
            <person name="Shiryaev A."/>
            <person name="Soop K."/>
            <person name="Spirin V."/>
            <person name="Szebenyi C."/>
            <person name="Tomsovsky M."/>
            <person name="Tulloss R.E."/>
            <person name="Uehling J."/>
            <person name="Grigoriev I.V."/>
            <person name="Vagvolgyi C."/>
            <person name="Papp T."/>
            <person name="Martin F.M."/>
            <person name="Miettinen O."/>
            <person name="Hibbett D.S."/>
            <person name="Nagy L.G."/>
        </authorList>
    </citation>
    <scope>NUCLEOTIDE SEQUENCE [LARGE SCALE GENOMIC DNA]</scope>
    <source>
        <strain evidence="1 2">CBS 962.96</strain>
    </source>
</reference>
<protein>
    <submittedName>
        <fullName evidence="1">Uncharacterized protein</fullName>
    </submittedName>
</protein>
<evidence type="ECO:0000313" key="1">
    <source>
        <dbReference type="EMBL" id="THU94374.1"/>
    </source>
</evidence>
<keyword evidence="2" id="KW-1185">Reference proteome</keyword>
<gene>
    <name evidence="1" type="ORF">K435DRAFT_860650</name>
</gene>
<organism evidence="1 2">
    <name type="scientific">Dendrothele bispora (strain CBS 962.96)</name>
    <dbReference type="NCBI Taxonomy" id="1314807"/>
    <lineage>
        <taxon>Eukaryota</taxon>
        <taxon>Fungi</taxon>
        <taxon>Dikarya</taxon>
        <taxon>Basidiomycota</taxon>
        <taxon>Agaricomycotina</taxon>
        <taxon>Agaricomycetes</taxon>
        <taxon>Agaricomycetidae</taxon>
        <taxon>Agaricales</taxon>
        <taxon>Agaricales incertae sedis</taxon>
        <taxon>Dendrothele</taxon>
    </lineage>
</organism>
<evidence type="ECO:0000313" key="2">
    <source>
        <dbReference type="Proteomes" id="UP000297245"/>
    </source>
</evidence>
<dbReference type="EMBL" id="ML179226">
    <property type="protein sequence ID" value="THU94374.1"/>
    <property type="molecule type" value="Genomic_DNA"/>
</dbReference>
<dbReference type="AlphaFoldDB" id="A0A4S8LXI8"/>
<name>A0A4S8LXI8_DENBC</name>